<gene>
    <name evidence="1" type="ORF">H480_37345</name>
</gene>
<evidence type="ECO:0000313" key="1">
    <source>
        <dbReference type="EMBL" id="EOD63377.1"/>
    </source>
</evidence>
<dbReference type="PATRIC" id="fig|1292037.4.peg.7015"/>
<evidence type="ECO:0008006" key="3">
    <source>
        <dbReference type="Google" id="ProtNLM"/>
    </source>
</evidence>
<dbReference type="OrthoDB" id="3252095at2"/>
<organism evidence="1 2">
    <name type="scientific">Amycolatopsis vancoresmycina DSM 44592</name>
    <dbReference type="NCBI Taxonomy" id="1292037"/>
    <lineage>
        <taxon>Bacteria</taxon>
        <taxon>Bacillati</taxon>
        <taxon>Actinomycetota</taxon>
        <taxon>Actinomycetes</taxon>
        <taxon>Pseudonocardiales</taxon>
        <taxon>Pseudonocardiaceae</taxon>
        <taxon>Amycolatopsis</taxon>
    </lineage>
</organism>
<comment type="caution">
    <text evidence="1">The sequence shown here is derived from an EMBL/GenBank/DDBJ whole genome shotgun (WGS) entry which is preliminary data.</text>
</comment>
<protein>
    <recommendedName>
        <fullName evidence="3">Adhesin domain-containing protein</fullName>
    </recommendedName>
</protein>
<evidence type="ECO:0000313" key="2">
    <source>
        <dbReference type="Proteomes" id="UP000014139"/>
    </source>
</evidence>
<dbReference type="RefSeq" id="WP_004560048.1">
    <property type="nucleotide sequence ID" value="NZ_AOUO01000629.1"/>
</dbReference>
<reference evidence="1 2" key="1">
    <citation type="submission" date="2013-02" db="EMBL/GenBank/DDBJ databases">
        <title>Draft genome sequence of Amycolatopsis vancoresmycina strain DSM 44592T.</title>
        <authorList>
            <person name="Kumar S."/>
            <person name="Kaur N."/>
            <person name="Kaur C."/>
            <person name="Raghava G.P.S."/>
            <person name="Mayilraj S."/>
        </authorList>
    </citation>
    <scope>NUCLEOTIDE SEQUENCE [LARGE SCALE GENOMIC DNA]</scope>
    <source>
        <strain evidence="1 2">DSM 44592</strain>
    </source>
</reference>
<dbReference type="EMBL" id="AOUO01000629">
    <property type="protein sequence ID" value="EOD63377.1"/>
    <property type="molecule type" value="Genomic_DNA"/>
</dbReference>
<keyword evidence="2" id="KW-1185">Reference proteome</keyword>
<accession>R1FVF9</accession>
<sequence>MTTFATPQPITATLTTAGARIRVTATDRPDTVVRVAPVDPANKADAKVAERTEVAFADGELSVKTTKSGEKRGSVAITVELPAGSRLVLNTAWTDVRTEGPLGDCLLNVASGDVHLGHVTGHATIEGGSAAVRLGHAQATVEFNSAGGSFDVDRADGDVVARAGACPIRIGRLTRGEARLANASGGIDVGVAEGSAARVDAGSTKGQVRNSLPEEPAAEVRIHARTRRDDIVIHRAAA</sequence>
<dbReference type="eggNOG" id="COG3595">
    <property type="taxonomic scope" value="Bacteria"/>
</dbReference>
<name>R1FVF9_9PSEU</name>
<dbReference type="AlphaFoldDB" id="R1FVF9"/>
<dbReference type="Proteomes" id="UP000014139">
    <property type="component" value="Unassembled WGS sequence"/>
</dbReference>
<proteinExistence type="predicted"/>